<evidence type="ECO:0000313" key="1">
    <source>
        <dbReference type="EMBL" id="CAF1546071.1"/>
    </source>
</evidence>
<dbReference type="PANTHER" id="PTHR21301">
    <property type="entry name" value="REVERSE TRANSCRIPTASE"/>
    <property type="match status" value="1"/>
</dbReference>
<comment type="caution">
    <text evidence="1">The sequence shown here is derived from an EMBL/GenBank/DDBJ whole genome shotgun (WGS) entry which is preliminary data.</text>
</comment>
<proteinExistence type="predicted"/>
<gene>
    <name evidence="1" type="ORF">XAT740_LOCUS42528</name>
</gene>
<evidence type="ECO:0000313" key="2">
    <source>
        <dbReference type="Proteomes" id="UP000663828"/>
    </source>
</evidence>
<dbReference type="AlphaFoldDB" id="A0A815WMJ7"/>
<keyword evidence="2" id="KW-1185">Reference proteome</keyword>
<accession>A0A815WMJ7</accession>
<organism evidence="1 2">
    <name type="scientific">Adineta ricciae</name>
    <name type="common">Rotifer</name>
    <dbReference type="NCBI Taxonomy" id="249248"/>
    <lineage>
        <taxon>Eukaryota</taxon>
        <taxon>Metazoa</taxon>
        <taxon>Spiralia</taxon>
        <taxon>Gnathifera</taxon>
        <taxon>Rotifera</taxon>
        <taxon>Eurotatoria</taxon>
        <taxon>Bdelloidea</taxon>
        <taxon>Adinetida</taxon>
        <taxon>Adinetidae</taxon>
        <taxon>Adineta</taxon>
    </lineage>
</organism>
<protein>
    <recommendedName>
        <fullName evidence="3">Reverse transcriptase domain-containing protein</fullName>
    </recommendedName>
</protein>
<reference evidence="1" key="1">
    <citation type="submission" date="2021-02" db="EMBL/GenBank/DDBJ databases">
        <authorList>
            <person name="Nowell W R."/>
        </authorList>
    </citation>
    <scope>NUCLEOTIDE SEQUENCE</scope>
</reference>
<dbReference type="EMBL" id="CAJNOR010005114">
    <property type="protein sequence ID" value="CAF1546071.1"/>
    <property type="molecule type" value="Genomic_DNA"/>
</dbReference>
<name>A0A815WMJ7_ADIRI</name>
<dbReference type="PANTHER" id="PTHR21301:SF10">
    <property type="entry name" value="REVERSE TRANSCRIPTASE DOMAIN-CONTAINING PROTEIN"/>
    <property type="match status" value="1"/>
</dbReference>
<dbReference type="Proteomes" id="UP000663828">
    <property type="component" value="Unassembled WGS sequence"/>
</dbReference>
<sequence length="526" mass="62761">MSCFTDQLKEKIISRLSLYRRRFQRNRQRSSTTKNTADVSPSPYLDLVSNPFTSQEWNYLKLGPSFIRLNQSVLRSDEQQEIEIRNEHRGIFTKVQNHLVNFYHIPRTVPIFQDYSQQLLDYIRQCYFSSVPYKDRIQAKKYAQIVASTRKKLMKHRLVLRLTDKGHNFYVGSASEFEKKCQQFFHDTNTFMELTENPFDDLLNKVIQLLNSFYYKHIRPIFDKHCYATTIFDGAHFIKRINKYVKNGLFRPTTIFCTFDIHNLYTMLPQDEALNILVEFLHVHGYRKVKGIVLDTIRKLASIVIKENMFVYGKKIYKQTTGGAMGSSFTLTLANLFMWKWQKELVRQHNICGEFFGRYIDDVFMAWNRTEQELRKLLADANQWHPNIYNNSSSSSMEIPFYQDWYPNMMNKDQKIEQVKSTHGQEYNRKKRCHSNRKLQRYRQKLRKQDLKSTIDTEPLTTNYVKDGSVDCTVISDEILYERTSVVFNQSEKFNQLFNSNPKIRFIRQYISLIDQLSYQKLRETQ</sequence>
<evidence type="ECO:0008006" key="3">
    <source>
        <dbReference type="Google" id="ProtNLM"/>
    </source>
</evidence>